<proteinExistence type="predicted"/>
<dbReference type="PANTHER" id="PTHR12138">
    <property type="entry name" value="PRIMATE-EXPANDED PROTEIN FAMILY"/>
    <property type="match status" value="1"/>
</dbReference>
<keyword evidence="2" id="KW-1185">Reference proteome</keyword>
<dbReference type="PANTHER" id="PTHR12138:SF152">
    <property type="entry name" value="C2H2-TYPE DOMAIN-CONTAINING PROTEIN"/>
    <property type="match status" value="1"/>
</dbReference>
<dbReference type="GeneTree" id="ENSGT01120000271815"/>
<accession>A0A8I5NVR1</accession>
<dbReference type="Proteomes" id="UP000028761">
    <property type="component" value="Chromosome 5"/>
</dbReference>
<sequence length="191" mass="22028">MFFKREDQDCQYCHCFYWNPQDELKVNFAHVAQTGVQWHDLISAYCNLRLPGSSDSHAPASQVVGITGRHHHTQLTFVLLVETRFLHVGQADLELLTSGDLLALASQSAGIPSMSHYARSIFLLIDGYVIFIHIDRAHVMFCYRHRMCNDQAKVFRIFITSRICHFYMLGTFQVLSSSYFEIITLLCYQRG</sequence>
<dbReference type="PRINTS" id="PR02045">
    <property type="entry name" value="F138DOMAIN"/>
</dbReference>
<reference evidence="1" key="2">
    <citation type="submission" date="2025-08" db="UniProtKB">
        <authorList>
            <consortium name="Ensembl"/>
        </authorList>
    </citation>
    <scope>IDENTIFICATION</scope>
</reference>
<organism evidence="1 2">
    <name type="scientific">Papio anubis</name>
    <name type="common">Olive baboon</name>
    <dbReference type="NCBI Taxonomy" id="9555"/>
    <lineage>
        <taxon>Eukaryota</taxon>
        <taxon>Metazoa</taxon>
        <taxon>Chordata</taxon>
        <taxon>Craniata</taxon>
        <taxon>Vertebrata</taxon>
        <taxon>Euteleostomi</taxon>
        <taxon>Mammalia</taxon>
        <taxon>Eutheria</taxon>
        <taxon>Euarchontoglires</taxon>
        <taxon>Primates</taxon>
        <taxon>Haplorrhini</taxon>
        <taxon>Catarrhini</taxon>
        <taxon>Cercopithecidae</taxon>
        <taxon>Cercopithecinae</taxon>
        <taxon>Papio</taxon>
    </lineage>
</organism>
<reference evidence="1 2" key="1">
    <citation type="submission" date="2012-03" db="EMBL/GenBank/DDBJ databases">
        <title>Whole Genome Assembly of Papio anubis.</title>
        <authorList>
            <person name="Liu Y.L."/>
            <person name="Abraham K.A."/>
            <person name="Akbar H.A."/>
            <person name="Ali S.A."/>
            <person name="Anosike U.A."/>
            <person name="Aqrawi P.A."/>
            <person name="Arias F.A."/>
            <person name="Attaway T.A."/>
            <person name="Awwad R.A."/>
            <person name="Babu C.B."/>
            <person name="Bandaranaike D.B."/>
            <person name="Battles P.B."/>
            <person name="Bell A.B."/>
            <person name="Beltran B.B."/>
            <person name="Berhane-Mersha D.B."/>
            <person name="Bess C.B."/>
            <person name="Bickham C.B."/>
            <person name="Bolden T.B."/>
            <person name="Carter K.C."/>
            <person name="Chau D.C."/>
            <person name="Chavez A.C."/>
            <person name="Clerc-Blankenburg K.C."/>
            <person name="Coyle M.C."/>
            <person name="Dao M.D."/>
            <person name="Davila M.L.D."/>
            <person name="Davy-Carroll L.D."/>
            <person name="Denson S.D."/>
            <person name="Dinh H.D."/>
            <person name="Fernandez S.F."/>
            <person name="Fernando P.F."/>
            <person name="Forbes L.F."/>
            <person name="Francis C.F."/>
            <person name="Francisco L.F."/>
            <person name="Fu Q.F."/>
            <person name="Garcia-Iii R.G."/>
            <person name="Garrett T.G."/>
            <person name="Gross S.G."/>
            <person name="Gubbala S.G."/>
            <person name="Hirani K.H."/>
            <person name="Hogues M.H."/>
            <person name="Hollins B.H."/>
            <person name="Jackson L.J."/>
            <person name="Javaid M.J."/>
            <person name="Jhangiani S.J."/>
            <person name="Johnson A.J."/>
            <person name="Johnson B.J."/>
            <person name="Jones J.J."/>
            <person name="Joshi V.J."/>
            <person name="Kalu J.K."/>
            <person name="Khan N.K."/>
            <person name="Korchina V.K."/>
            <person name="Kovar C.K."/>
            <person name="Lago L.L."/>
            <person name="Lara F.L."/>
            <person name="Le T.-K.L."/>
            <person name="Lee S.L."/>
            <person name="Legall-Iii F.L."/>
            <person name="Lemon S.L."/>
            <person name="Liu J.L."/>
            <person name="Liu Y.-S.L."/>
            <person name="Liyanage D.L."/>
            <person name="Lopez J.L."/>
            <person name="Lorensuhewa L.L."/>
            <person name="Mata R.M."/>
            <person name="Mathew T.M."/>
            <person name="Mercado C.M."/>
            <person name="Mercado I.M."/>
            <person name="Morales K.M."/>
            <person name="Morgan M.M."/>
            <person name="Munidasa M.M."/>
            <person name="Ngo D.N."/>
            <person name="Nguyen L.N."/>
            <person name="Nguyen T.N."/>
            <person name="Nguyen N.N."/>
            <person name="Obregon M.O."/>
            <person name="Okwuonu G.O."/>
            <person name="Ongeri F.O."/>
            <person name="Onwere C.O."/>
            <person name="Osifeso I.O."/>
            <person name="Parra A.P."/>
            <person name="Patil S.P."/>
            <person name="Perez A.P."/>
            <person name="Perez Y.P."/>
            <person name="Pham C.P."/>
            <person name="Pu L.-L.P."/>
            <person name="Puazo M.P."/>
            <person name="Quiroz J.Q."/>
            <person name="Rouhana J.R."/>
            <person name="Ruiz M.R."/>
            <person name="Ruiz S.-J.R."/>
            <person name="Saada N.S."/>
            <person name="Santibanez J.S."/>
            <person name="Scheel M.S."/>
            <person name="Schneider B.S."/>
            <person name="Simmons D.S."/>
            <person name="Sisson I.S."/>
            <person name="Tang L.-Y.T."/>
            <person name="Thornton R.T."/>
            <person name="Tisius J.T."/>
            <person name="Toledanes G.T."/>
            <person name="Trejos Z.T."/>
            <person name="Usmani K.U."/>
            <person name="Varghese R.V."/>
            <person name="Vattathil S.V."/>
            <person name="Vee V.V."/>
            <person name="Walker D.W."/>
            <person name="Weissenberger G.W."/>
            <person name="White C.W."/>
            <person name="Williams A.W."/>
            <person name="Woodworth J.W."/>
            <person name="Wright R.W."/>
            <person name="Zhu Y.Z."/>
            <person name="Han Y.H."/>
            <person name="Newsham I.N."/>
            <person name="Nazareth L.N."/>
            <person name="Worley K.W."/>
            <person name="Muzny D.M."/>
            <person name="Rogers J.R."/>
            <person name="Gibbs R.G."/>
        </authorList>
    </citation>
    <scope>NUCLEOTIDE SEQUENCE [LARGE SCALE GENOMIC DNA]</scope>
</reference>
<dbReference type="Ensembl" id="ENSPANT00000063165.1">
    <property type="protein sequence ID" value="ENSPANP00000057530.1"/>
    <property type="gene ID" value="ENSPANG00000044443.1"/>
</dbReference>
<reference evidence="1" key="3">
    <citation type="submission" date="2025-09" db="UniProtKB">
        <authorList>
            <consortium name="Ensembl"/>
        </authorList>
    </citation>
    <scope>IDENTIFICATION</scope>
</reference>
<protein>
    <submittedName>
        <fullName evidence="1">Uncharacterized protein</fullName>
    </submittedName>
</protein>
<evidence type="ECO:0000313" key="1">
    <source>
        <dbReference type="Ensembl" id="ENSPANP00000057530.1"/>
    </source>
</evidence>
<name>A0A8I5NVR1_PAPAN</name>
<evidence type="ECO:0000313" key="2">
    <source>
        <dbReference type="Proteomes" id="UP000028761"/>
    </source>
</evidence>
<dbReference type="AlphaFoldDB" id="A0A8I5NVR1"/>